<reference evidence="5" key="1">
    <citation type="submission" date="2021-03" db="EMBL/GenBank/DDBJ databases">
        <title>Pengzhenrongella sicca gen. nov., sp. nov., a new member of suborder Micrococcineae isolated from High-Arctic tundra soil.</title>
        <authorList>
            <person name="Peng F."/>
        </authorList>
    </citation>
    <scope>NUCLEOTIDE SEQUENCE</scope>
    <source>
        <strain evidence="5">LRZ-2</strain>
    </source>
</reference>
<dbReference type="GO" id="GO:0003677">
    <property type="term" value="F:DNA binding"/>
    <property type="evidence" value="ECO:0007669"/>
    <property type="project" value="UniProtKB-KW"/>
</dbReference>
<dbReference type="AlphaFoldDB" id="A0A8A4Z8M8"/>
<dbReference type="EMBL" id="CP071868">
    <property type="protein sequence ID" value="QTE27781.1"/>
    <property type="molecule type" value="Genomic_DNA"/>
</dbReference>
<gene>
    <name evidence="5" type="ORF">J4E96_10065</name>
</gene>
<dbReference type="SUPFAM" id="SSF46785">
    <property type="entry name" value="Winged helix' DNA-binding domain"/>
    <property type="match status" value="1"/>
</dbReference>
<sequence>MSMPRSTLSAADVAYRHVKDLILDDRLPGGSMVSEGEIAGQLALSRTPVREAFLRLEAEGWLRLYPKRGAVVVPIAAGEARAVVDARLLLEVHAVAALATADDRDRLRSALESSVAEQTAALDHGDVEAYSVQDTAFHLAIVAAGGNALLTGFSVTLCERQHRMVARSLWRDVERARGFVAGHARLAALIGAGDTAGFEDALRRHLQDAHLAERAADAASL</sequence>
<dbReference type="InterPro" id="IPR000524">
    <property type="entry name" value="Tscrpt_reg_HTH_GntR"/>
</dbReference>
<dbReference type="InterPro" id="IPR011711">
    <property type="entry name" value="GntR_C"/>
</dbReference>
<dbReference type="SMART" id="SM00895">
    <property type="entry name" value="FCD"/>
    <property type="match status" value="1"/>
</dbReference>
<dbReference type="Proteomes" id="UP000663937">
    <property type="component" value="Chromosome"/>
</dbReference>
<keyword evidence="3" id="KW-0804">Transcription</keyword>
<dbReference type="Pfam" id="PF07729">
    <property type="entry name" value="FCD"/>
    <property type="match status" value="1"/>
</dbReference>
<dbReference type="GO" id="GO:0003700">
    <property type="term" value="F:DNA-binding transcription factor activity"/>
    <property type="evidence" value="ECO:0007669"/>
    <property type="project" value="InterPro"/>
</dbReference>
<accession>A0A8A4Z8M8</accession>
<dbReference type="InterPro" id="IPR008920">
    <property type="entry name" value="TF_FadR/GntR_C"/>
</dbReference>
<evidence type="ECO:0000256" key="2">
    <source>
        <dbReference type="ARBA" id="ARBA00023125"/>
    </source>
</evidence>
<proteinExistence type="predicted"/>
<dbReference type="PRINTS" id="PR00035">
    <property type="entry name" value="HTHGNTR"/>
</dbReference>
<dbReference type="Gene3D" id="1.10.10.10">
    <property type="entry name" value="Winged helix-like DNA-binding domain superfamily/Winged helix DNA-binding domain"/>
    <property type="match status" value="1"/>
</dbReference>
<dbReference type="Pfam" id="PF00392">
    <property type="entry name" value="GntR"/>
    <property type="match status" value="1"/>
</dbReference>
<dbReference type="PANTHER" id="PTHR43537">
    <property type="entry name" value="TRANSCRIPTIONAL REGULATOR, GNTR FAMILY"/>
    <property type="match status" value="1"/>
</dbReference>
<dbReference type="SMART" id="SM00345">
    <property type="entry name" value="HTH_GNTR"/>
    <property type="match status" value="1"/>
</dbReference>
<feature type="domain" description="HTH gntR-type" evidence="4">
    <location>
        <begin position="8"/>
        <end position="75"/>
    </location>
</feature>
<protein>
    <submittedName>
        <fullName evidence="5">GntR family transcriptional regulator</fullName>
    </submittedName>
</protein>
<dbReference type="PANTHER" id="PTHR43537:SF24">
    <property type="entry name" value="GLUCONATE OPERON TRANSCRIPTIONAL REPRESSOR"/>
    <property type="match status" value="1"/>
</dbReference>
<keyword evidence="1" id="KW-0805">Transcription regulation</keyword>
<dbReference type="KEGG" id="psic:J4E96_10065"/>
<keyword evidence="6" id="KW-1185">Reference proteome</keyword>
<evidence type="ECO:0000313" key="6">
    <source>
        <dbReference type="Proteomes" id="UP000663937"/>
    </source>
</evidence>
<dbReference type="PROSITE" id="PS50949">
    <property type="entry name" value="HTH_GNTR"/>
    <property type="match status" value="1"/>
</dbReference>
<evidence type="ECO:0000313" key="5">
    <source>
        <dbReference type="EMBL" id="QTE27781.1"/>
    </source>
</evidence>
<dbReference type="CDD" id="cd07377">
    <property type="entry name" value="WHTH_GntR"/>
    <property type="match status" value="1"/>
</dbReference>
<dbReference type="InterPro" id="IPR036390">
    <property type="entry name" value="WH_DNA-bd_sf"/>
</dbReference>
<evidence type="ECO:0000256" key="3">
    <source>
        <dbReference type="ARBA" id="ARBA00023163"/>
    </source>
</evidence>
<evidence type="ECO:0000259" key="4">
    <source>
        <dbReference type="PROSITE" id="PS50949"/>
    </source>
</evidence>
<dbReference type="SUPFAM" id="SSF48008">
    <property type="entry name" value="GntR ligand-binding domain-like"/>
    <property type="match status" value="1"/>
</dbReference>
<organism evidence="5 6">
    <name type="scientific">Pengzhenrongella sicca</name>
    <dbReference type="NCBI Taxonomy" id="2819238"/>
    <lineage>
        <taxon>Bacteria</taxon>
        <taxon>Bacillati</taxon>
        <taxon>Actinomycetota</taxon>
        <taxon>Actinomycetes</taxon>
        <taxon>Micrococcales</taxon>
        <taxon>Pengzhenrongella</taxon>
    </lineage>
</organism>
<dbReference type="InterPro" id="IPR036388">
    <property type="entry name" value="WH-like_DNA-bd_sf"/>
</dbReference>
<keyword evidence="2" id="KW-0238">DNA-binding</keyword>
<name>A0A8A4Z8M8_9MICO</name>
<evidence type="ECO:0000256" key="1">
    <source>
        <dbReference type="ARBA" id="ARBA00023015"/>
    </source>
</evidence>
<dbReference type="Gene3D" id="1.20.120.530">
    <property type="entry name" value="GntR ligand-binding domain-like"/>
    <property type="match status" value="1"/>
</dbReference>